<dbReference type="InterPro" id="IPR014044">
    <property type="entry name" value="CAP_dom"/>
</dbReference>
<feature type="domain" description="SCP" evidence="3">
    <location>
        <begin position="48"/>
        <end position="166"/>
    </location>
</feature>
<keyword evidence="5" id="KW-1185">Reference proteome</keyword>
<dbReference type="SUPFAM" id="SSF55797">
    <property type="entry name" value="PR-1-like"/>
    <property type="match status" value="1"/>
</dbReference>
<feature type="compositionally biased region" description="Pro residues" evidence="1">
    <location>
        <begin position="234"/>
        <end position="244"/>
    </location>
</feature>
<dbReference type="CDD" id="cd05379">
    <property type="entry name" value="CAP_bacterial"/>
    <property type="match status" value="1"/>
</dbReference>
<proteinExistence type="predicted"/>
<reference evidence="4" key="1">
    <citation type="submission" date="2019-03" db="EMBL/GenBank/DDBJ databases">
        <title>Long read genome sequence of the mycoparasitic Pythium oligandrum ATCC 38472 isolated from sugarbeet rhizosphere.</title>
        <authorList>
            <person name="Gaulin E."/>
        </authorList>
    </citation>
    <scope>NUCLEOTIDE SEQUENCE</scope>
    <source>
        <strain evidence="4">ATCC 38472_TT</strain>
    </source>
</reference>
<dbReference type="Proteomes" id="UP000794436">
    <property type="component" value="Unassembled WGS sequence"/>
</dbReference>
<dbReference type="PANTHER" id="PTHR31157">
    <property type="entry name" value="SCP DOMAIN-CONTAINING PROTEIN"/>
    <property type="match status" value="1"/>
</dbReference>
<evidence type="ECO:0000313" key="4">
    <source>
        <dbReference type="EMBL" id="TMW56081.1"/>
    </source>
</evidence>
<feature type="signal peptide" evidence="2">
    <location>
        <begin position="1"/>
        <end position="24"/>
    </location>
</feature>
<evidence type="ECO:0000256" key="1">
    <source>
        <dbReference type="SAM" id="MobiDB-lite"/>
    </source>
</evidence>
<dbReference type="AlphaFoldDB" id="A0A8K1C438"/>
<dbReference type="PRINTS" id="PR01217">
    <property type="entry name" value="PRICHEXTENSN"/>
</dbReference>
<organism evidence="4 5">
    <name type="scientific">Pythium oligandrum</name>
    <name type="common">Mycoparasitic fungus</name>
    <dbReference type="NCBI Taxonomy" id="41045"/>
    <lineage>
        <taxon>Eukaryota</taxon>
        <taxon>Sar</taxon>
        <taxon>Stramenopiles</taxon>
        <taxon>Oomycota</taxon>
        <taxon>Peronosporomycetes</taxon>
        <taxon>Pythiales</taxon>
        <taxon>Pythiaceae</taxon>
        <taxon>Pythium</taxon>
    </lineage>
</organism>
<keyword evidence="2" id="KW-0732">Signal</keyword>
<feature type="chain" id="PRO_5035418971" description="SCP domain-containing protein" evidence="2">
    <location>
        <begin position="25"/>
        <end position="268"/>
    </location>
</feature>
<dbReference type="OrthoDB" id="568194at2759"/>
<evidence type="ECO:0000256" key="2">
    <source>
        <dbReference type="SAM" id="SignalP"/>
    </source>
</evidence>
<dbReference type="Pfam" id="PF00188">
    <property type="entry name" value="CAP"/>
    <property type="match status" value="1"/>
</dbReference>
<feature type="region of interest" description="Disordered" evidence="1">
    <location>
        <begin position="173"/>
        <end position="268"/>
    </location>
</feature>
<comment type="caution">
    <text evidence="4">The sequence shown here is derived from an EMBL/GenBank/DDBJ whole genome shotgun (WGS) entry which is preliminary data.</text>
</comment>
<accession>A0A8K1C438</accession>
<gene>
    <name evidence="4" type="ORF">Poli38472_008729</name>
</gene>
<sequence length="268" mass="28606">MLAQRVLACATIALAMTSSSVAEAQRLRRLDEIQAAPLDPNAIKDAMLKAVNDARASEGKGPLCYSSKLQRTAMDHSVDQANMNQMTHAGSDGSTLTMRVNSVNFEKWTGIAENVAAGQVSVEEVMTSWMNSPGHHTNLMGDYRFFGFGYSFKDDTEFKHYWTQDFGNSDVEVCEGGETSYNPVEPEPTAAPEPVYTPAPEPEPTAAPTPEPEAANESDVIITANTVAQTPAPTQAPTPAPTTPAPTTAKPTPAPSAPKKSKPTNCHA</sequence>
<dbReference type="EMBL" id="SPLM01000146">
    <property type="protein sequence ID" value="TMW56081.1"/>
    <property type="molecule type" value="Genomic_DNA"/>
</dbReference>
<dbReference type="InterPro" id="IPR035940">
    <property type="entry name" value="CAP_sf"/>
</dbReference>
<evidence type="ECO:0000259" key="3">
    <source>
        <dbReference type="Pfam" id="PF00188"/>
    </source>
</evidence>
<feature type="compositionally biased region" description="Pro residues" evidence="1">
    <location>
        <begin position="185"/>
        <end position="211"/>
    </location>
</feature>
<dbReference type="PANTHER" id="PTHR31157:SF1">
    <property type="entry name" value="SCP DOMAIN-CONTAINING PROTEIN"/>
    <property type="match status" value="1"/>
</dbReference>
<protein>
    <recommendedName>
        <fullName evidence="3">SCP domain-containing protein</fullName>
    </recommendedName>
</protein>
<evidence type="ECO:0000313" key="5">
    <source>
        <dbReference type="Proteomes" id="UP000794436"/>
    </source>
</evidence>
<dbReference type="Gene3D" id="3.40.33.10">
    <property type="entry name" value="CAP"/>
    <property type="match status" value="1"/>
</dbReference>
<name>A0A8K1C438_PYTOL</name>